<dbReference type="Proteomes" id="UP000589520">
    <property type="component" value="Unassembled WGS sequence"/>
</dbReference>
<protein>
    <submittedName>
        <fullName evidence="2">Uncharacterized protein</fullName>
    </submittedName>
</protein>
<name>A0A7Y9PHP6_9BACT</name>
<sequence>MIERRSTDDLKTVAKTVVIFVPVIGATLWFPAHPYLGLSLGLCIGTFLSSLIPPKSTFLSFGISILIAAGCGPLYFLLHRSFVR</sequence>
<organism evidence="2 3">
    <name type="scientific">Granulicella arctica</name>
    <dbReference type="NCBI Taxonomy" id="940613"/>
    <lineage>
        <taxon>Bacteria</taxon>
        <taxon>Pseudomonadati</taxon>
        <taxon>Acidobacteriota</taxon>
        <taxon>Terriglobia</taxon>
        <taxon>Terriglobales</taxon>
        <taxon>Acidobacteriaceae</taxon>
        <taxon>Granulicella</taxon>
    </lineage>
</organism>
<evidence type="ECO:0000313" key="3">
    <source>
        <dbReference type="Proteomes" id="UP000589520"/>
    </source>
</evidence>
<keyword evidence="1" id="KW-1133">Transmembrane helix</keyword>
<keyword evidence="1" id="KW-0472">Membrane</keyword>
<evidence type="ECO:0000313" key="2">
    <source>
        <dbReference type="EMBL" id="NYF80104.1"/>
    </source>
</evidence>
<proteinExistence type="predicted"/>
<dbReference type="EMBL" id="JACCCW010000002">
    <property type="protein sequence ID" value="NYF80104.1"/>
    <property type="molecule type" value="Genomic_DNA"/>
</dbReference>
<keyword evidence="3" id="KW-1185">Reference proteome</keyword>
<keyword evidence="1" id="KW-0812">Transmembrane</keyword>
<comment type="caution">
    <text evidence="2">The sequence shown here is derived from an EMBL/GenBank/DDBJ whole genome shotgun (WGS) entry which is preliminary data.</text>
</comment>
<feature type="transmembrane region" description="Helical" evidence="1">
    <location>
        <begin position="58"/>
        <end position="78"/>
    </location>
</feature>
<accession>A0A7Y9PHP6</accession>
<evidence type="ECO:0000256" key="1">
    <source>
        <dbReference type="SAM" id="Phobius"/>
    </source>
</evidence>
<gene>
    <name evidence="2" type="ORF">HDF17_002424</name>
</gene>
<reference evidence="2 3" key="1">
    <citation type="submission" date="2020-07" db="EMBL/GenBank/DDBJ databases">
        <title>Genomic Encyclopedia of Type Strains, Phase IV (KMG-V): Genome sequencing to study the core and pangenomes of soil and plant-associated prokaryotes.</title>
        <authorList>
            <person name="Whitman W."/>
        </authorList>
    </citation>
    <scope>NUCLEOTIDE SEQUENCE [LARGE SCALE GENOMIC DNA]</scope>
    <source>
        <strain evidence="2 3">X4EP2</strain>
    </source>
</reference>
<feature type="transmembrane region" description="Helical" evidence="1">
    <location>
        <begin position="12"/>
        <end position="32"/>
    </location>
</feature>
<dbReference type="AlphaFoldDB" id="A0A7Y9PHP6"/>